<keyword evidence="3 11" id="KW-0646">Protease inhibitor</keyword>
<evidence type="ECO:0000256" key="3">
    <source>
        <dbReference type="ARBA" id="ARBA00022690"/>
    </source>
</evidence>
<dbReference type="CTD" id="6690"/>
<feature type="domain" description="Kazal-like" evidence="9">
    <location>
        <begin position="26"/>
        <end position="79"/>
    </location>
</feature>
<keyword evidence="2" id="KW-0964">Secreted</keyword>
<dbReference type="PANTHER" id="PTHR21312:SF27">
    <property type="entry name" value="SERINE PROTEASE INHIBITOR KAZAL-TYPE 1"/>
    <property type="match status" value="1"/>
</dbReference>
<protein>
    <submittedName>
        <fullName evidence="11">Serine protease inhibitor Kazal-type 1</fullName>
    </submittedName>
</protein>
<dbReference type="RefSeq" id="XP_020006832.1">
    <property type="nucleotide sequence ID" value="XM_020151243.2"/>
</dbReference>
<feature type="chain" id="PRO_5034761788" evidence="8">
    <location>
        <begin position="22"/>
        <end position="79"/>
    </location>
</feature>
<keyword evidence="8" id="KW-0732">Signal</keyword>
<evidence type="ECO:0000256" key="4">
    <source>
        <dbReference type="ARBA" id="ARBA00022900"/>
    </source>
</evidence>
<dbReference type="Pfam" id="PF00050">
    <property type="entry name" value="Kazal_1"/>
    <property type="match status" value="1"/>
</dbReference>
<dbReference type="GO" id="GO:0005576">
    <property type="term" value="C:extracellular region"/>
    <property type="evidence" value="ECO:0007669"/>
    <property type="project" value="UniProtKB-SubCell"/>
</dbReference>
<keyword evidence="5" id="KW-1015">Disulfide bond</keyword>
<dbReference type="RefSeq" id="XP_020006832.1">
    <property type="nucleotide sequence ID" value="XM_020151243.1"/>
</dbReference>
<feature type="signal peptide" evidence="8">
    <location>
        <begin position="1"/>
        <end position="21"/>
    </location>
</feature>
<gene>
    <name evidence="11" type="primary">Spink1</name>
</gene>
<evidence type="ECO:0000256" key="2">
    <source>
        <dbReference type="ARBA" id="ARBA00022525"/>
    </source>
</evidence>
<name>A0A8B7TJG8_CASCN</name>
<dbReference type="OrthoDB" id="126772at2759"/>
<keyword evidence="4 11" id="KW-0722">Serine protease inhibitor</keyword>
<dbReference type="CDD" id="cd01327">
    <property type="entry name" value="KAZAL_PSTI"/>
    <property type="match status" value="1"/>
</dbReference>
<dbReference type="Proteomes" id="UP001732720">
    <property type="component" value="Chromosome 6"/>
</dbReference>
<dbReference type="PROSITE" id="PS00282">
    <property type="entry name" value="KAZAL_1"/>
    <property type="match status" value="1"/>
</dbReference>
<comment type="subcellular location">
    <subcellularLocation>
        <location evidence="1">Secreted</location>
    </subcellularLocation>
</comment>
<sequence length="79" mass="8437">MKVVSIFLLTVLALFSSSGNASDNSVGTMPKCDKQSVGCPKIYLPVCGTDGITYSNECMLCMENRKRQTPVLIRAGGSC</sequence>
<dbReference type="PANTHER" id="PTHR21312">
    <property type="entry name" value="SERINE PROTEASE INHIBITOR"/>
    <property type="match status" value="1"/>
</dbReference>
<evidence type="ECO:0000256" key="6">
    <source>
        <dbReference type="ARBA" id="ARBA00037363"/>
    </source>
</evidence>
<evidence type="ECO:0000313" key="10">
    <source>
        <dbReference type="Proteomes" id="UP001732720"/>
    </source>
</evidence>
<dbReference type="Gene3D" id="3.30.60.30">
    <property type="match status" value="1"/>
</dbReference>
<dbReference type="InterPro" id="IPR036058">
    <property type="entry name" value="Kazal_dom_sf"/>
</dbReference>
<organism evidence="11">
    <name type="scientific">Castor canadensis</name>
    <name type="common">American beaver</name>
    <dbReference type="NCBI Taxonomy" id="51338"/>
    <lineage>
        <taxon>Eukaryota</taxon>
        <taxon>Metazoa</taxon>
        <taxon>Chordata</taxon>
        <taxon>Craniata</taxon>
        <taxon>Vertebrata</taxon>
        <taxon>Euteleostomi</taxon>
        <taxon>Mammalia</taxon>
        <taxon>Eutheria</taxon>
        <taxon>Euarchontoglires</taxon>
        <taxon>Glires</taxon>
        <taxon>Rodentia</taxon>
        <taxon>Castorimorpha</taxon>
        <taxon>Castoridae</taxon>
        <taxon>Castor</taxon>
    </lineage>
</organism>
<dbReference type="KEGG" id="ccan:109674199"/>
<dbReference type="InterPro" id="IPR001239">
    <property type="entry name" value="Prot_inh_Kazal-m"/>
</dbReference>
<comment type="function">
    <text evidence="7">Serine protease inhibitor which exhibits anti-trypsin activity. In the pancreas, protects against trypsin-catalyzed premature activation of zymogens.</text>
</comment>
<evidence type="ECO:0000256" key="1">
    <source>
        <dbReference type="ARBA" id="ARBA00004613"/>
    </source>
</evidence>
<dbReference type="PRINTS" id="PR00290">
    <property type="entry name" value="KAZALINHBTR"/>
</dbReference>
<accession>A0A8B7TJG8</accession>
<dbReference type="SMART" id="SM00280">
    <property type="entry name" value="KAZAL"/>
    <property type="match status" value="1"/>
</dbReference>
<keyword evidence="10" id="KW-1185">Reference proteome</keyword>
<dbReference type="PROSITE" id="PS51465">
    <property type="entry name" value="KAZAL_2"/>
    <property type="match status" value="1"/>
</dbReference>
<dbReference type="SUPFAM" id="SSF100895">
    <property type="entry name" value="Kazal-type serine protease inhibitors"/>
    <property type="match status" value="1"/>
</dbReference>
<evidence type="ECO:0000259" key="9">
    <source>
        <dbReference type="PROSITE" id="PS51465"/>
    </source>
</evidence>
<dbReference type="GeneID" id="109674199"/>
<proteinExistence type="predicted"/>
<dbReference type="InterPro" id="IPR002350">
    <property type="entry name" value="Kazal_dom"/>
</dbReference>
<evidence type="ECO:0000256" key="5">
    <source>
        <dbReference type="ARBA" id="ARBA00023157"/>
    </source>
</evidence>
<comment type="function">
    <text evidence="6">In the male reproductive tract, binds to sperm heads where it modulates sperm capacitance by inhibiting calcium uptake and nitrogen oxide (NO) production.</text>
</comment>
<dbReference type="GO" id="GO:0004867">
    <property type="term" value="F:serine-type endopeptidase inhibitor activity"/>
    <property type="evidence" value="ECO:0007669"/>
    <property type="project" value="UniProtKB-KW"/>
</dbReference>
<evidence type="ECO:0000313" key="11">
    <source>
        <dbReference type="RefSeq" id="XP_020006832.1"/>
    </source>
</evidence>
<dbReference type="AlphaFoldDB" id="A0A8B7TJG8"/>
<evidence type="ECO:0000256" key="7">
    <source>
        <dbReference type="ARBA" id="ARBA00046050"/>
    </source>
</evidence>
<evidence type="ECO:0000256" key="8">
    <source>
        <dbReference type="SAM" id="SignalP"/>
    </source>
</evidence>
<reference evidence="11" key="1">
    <citation type="submission" date="2025-08" db="UniProtKB">
        <authorList>
            <consortium name="RefSeq"/>
        </authorList>
    </citation>
    <scope>IDENTIFICATION</scope>
    <source>
        <tissue evidence="11">Leukocyte</tissue>
    </source>
</reference>
<dbReference type="FunFam" id="3.30.60.30:FF:000031">
    <property type="entry name" value="Serine protease inhibitor Kazal-type 2"/>
    <property type="match status" value="1"/>
</dbReference>